<comment type="caution">
    <text evidence="5">The sequence shown here is derived from an EMBL/GenBank/DDBJ whole genome shotgun (WGS) entry which is preliminary data.</text>
</comment>
<dbReference type="OrthoDB" id="9804790at2"/>
<evidence type="ECO:0000313" key="6">
    <source>
        <dbReference type="Proteomes" id="UP000321080"/>
    </source>
</evidence>
<dbReference type="SUPFAM" id="SSF51430">
    <property type="entry name" value="NAD(P)-linked oxidoreductase"/>
    <property type="match status" value="1"/>
</dbReference>
<dbReference type="RefSeq" id="WP_147767370.1">
    <property type="nucleotide sequence ID" value="NZ_VRKQ01000008.1"/>
</dbReference>
<dbReference type="PANTHER" id="PTHR43150">
    <property type="entry name" value="HYPERKINETIC, ISOFORM M"/>
    <property type="match status" value="1"/>
</dbReference>
<organism evidence="5 6">
    <name type="scientific">Seonamhaeicola maritimus</name>
    <dbReference type="NCBI Taxonomy" id="2591822"/>
    <lineage>
        <taxon>Bacteria</taxon>
        <taxon>Pseudomonadati</taxon>
        <taxon>Bacteroidota</taxon>
        <taxon>Flavobacteriia</taxon>
        <taxon>Flavobacteriales</taxon>
        <taxon>Flavobacteriaceae</taxon>
    </lineage>
</organism>
<evidence type="ECO:0000256" key="1">
    <source>
        <dbReference type="ARBA" id="ARBA00006515"/>
    </source>
</evidence>
<dbReference type="EC" id="1.1.1.-" evidence="5"/>
<dbReference type="InterPro" id="IPR036812">
    <property type="entry name" value="NAD(P)_OxRdtase_dom_sf"/>
</dbReference>
<dbReference type="Proteomes" id="UP000321080">
    <property type="component" value="Unassembled WGS sequence"/>
</dbReference>
<protein>
    <submittedName>
        <fullName evidence="5">L-glyceraldehyde 3-phosphate reductase</fullName>
        <ecNumber evidence="5">1.1.1.-</ecNumber>
    </submittedName>
</protein>
<comment type="similarity">
    <text evidence="1">Belongs to the shaker potassium channel beta subunit family.</text>
</comment>
<dbReference type="Pfam" id="PF00248">
    <property type="entry name" value="Aldo_ket_red"/>
    <property type="match status" value="1"/>
</dbReference>
<gene>
    <name evidence="5" type="primary">mgrA</name>
    <name evidence="5" type="ORF">FUA22_08015</name>
</gene>
<dbReference type="NCBIfam" id="NF007388">
    <property type="entry name" value="PRK09912.1"/>
    <property type="match status" value="1"/>
</dbReference>
<dbReference type="InterPro" id="IPR023210">
    <property type="entry name" value="NADP_OxRdtase_dom"/>
</dbReference>
<keyword evidence="6" id="KW-1185">Reference proteome</keyword>
<accession>A0A5C7GPF2</accession>
<keyword evidence="2" id="KW-0521">NADP</keyword>
<dbReference type="GO" id="GO:0016491">
    <property type="term" value="F:oxidoreductase activity"/>
    <property type="evidence" value="ECO:0007669"/>
    <property type="project" value="UniProtKB-KW"/>
</dbReference>
<sequence>MQINDKSGVLEYKASEQRYDNMKYNRTGKSGVLLPAISLGLWHNFGFIDSIQNGREILRCAFDLGITHFDLANNYGPPYGSAEENFGTILKQDFKNYRDELFIATKAGYDMWPGPYGNLGSRKYLISSLDQSLKRMNLDYVDIFYHHRPDPNTPLEETMGALADIVRQGKALYVGISNYEPAETQKAATILKELNVPFILHQARYSMFDRWIENGLLDTLEDNGVGCIAFSPLAQGMLTDKYLGGIPEGSRAAKNMSYLNSDTVNSNIEKIQKLNDIAQERGQKLSQMAVAWILRQPQVASVLLGASSANQLKENLKALDNLEFSSEELKMIDGIVG</sequence>
<dbReference type="GO" id="GO:0051596">
    <property type="term" value="P:methylglyoxal catabolic process"/>
    <property type="evidence" value="ECO:0007669"/>
    <property type="project" value="TreeGrafter"/>
</dbReference>
<dbReference type="AlphaFoldDB" id="A0A5C7GPF2"/>
<evidence type="ECO:0000313" key="5">
    <source>
        <dbReference type="EMBL" id="TXG39801.1"/>
    </source>
</evidence>
<dbReference type="PANTHER" id="PTHR43150:SF4">
    <property type="entry name" value="L-GLYCERALDEHYDE 3-PHOSPHATE REDUCTASE"/>
    <property type="match status" value="1"/>
</dbReference>
<evidence type="ECO:0000256" key="3">
    <source>
        <dbReference type="ARBA" id="ARBA00023002"/>
    </source>
</evidence>
<evidence type="ECO:0000259" key="4">
    <source>
        <dbReference type="Pfam" id="PF00248"/>
    </source>
</evidence>
<dbReference type="InterPro" id="IPR005399">
    <property type="entry name" value="K_chnl_volt-dep_bsu_KCNAB-rel"/>
</dbReference>
<proteinExistence type="inferred from homology"/>
<dbReference type="Gene3D" id="3.20.20.100">
    <property type="entry name" value="NADP-dependent oxidoreductase domain"/>
    <property type="match status" value="1"/>
</dbReference>
<keyword evidence="3 5" id="KW-0560">Oxidoreductase</keyword>
<reference evidence="5 6" key="1">
    <citation type="submission" date="2019-08" db="EMBL/GenBank/DDBJ databases">
        <title>Seonamhaeicola sediminis sp. nov., isolated from marine sediment.</title>
        <authorList>
            <person name="Cao W.R."/>
        </authorList>
    </citation>
    <scope>NUCLEOTIDE SEQUENCE [LARGE SCALE GENOMIC DNA]</scope>
    <source>
        <strain evidence="5 6">1505</strain>
    </source>
</reference>
<evidence type="ECO:0000256" key="2">
    <source>
        <dbReference type="ARBA" id="ARBA00022857"/>
    </source>
</evidence>
<feature type="domain" description="NADP-dependent oxidoreductase" evidence="4">
    <location>
        <begin position="37"/>
        <end position="335"/>
    </location>
</feature>
<dbReference type="EMBL" id="VRKQ01000008">
    <property type="protein sequence ID" value="TXG39801.1"/>
    <property type="molecule type" value="Genomic_DNA"/>
</dbReference>
<name>A0A5C7GPF2_9FLAO</name>